<gene>
    <name evidence="3" type="ORF">CLAC_10745</name>
</gene>
<dbReference type="OrthoDB" id="4422761at2"/>
<dbReference type="AlphaFoldDB" id="A0A0K2H3T9"/>
<feature type="region of interest" description="Disordered" evidence="1">
    <location>
        <begin position="68"/>
        <end position="137"/>
    </location>
</feature>
<feature type="compositionally biased region" description="Polar residues" evidence="1">
    <location>
        <begin position="87"/>
        <end position="96"/>
    </location>
</feature>
<evidence type="ECO:0000256" key="2">
    <source>
        <dbReference type="SAM" id="Phobius"/>
    </source>
</evidence>
<accession>A0A0K2H3T9</accession>
<dbReference type="Proteomes" id="UP000058446">
    <property type="component" value="Chromosome"/>
</dbReference>
<dbReference type="KEGG" id="clw:CLAC_10745"/>
<organism evidence="3 4">
    <name type="scientific">Corynebacterium lactis RW2-5</name>
    <dbReference type="NCBI Taxonomy" id="1408189"/>
    <lineage>
        <taxon>Bacteria</taxon>
        <taxon>Bacillati</taxon>
        <taxon>Actinomycetota</taxon>
        <taxon>Actinomycetes</taxon>
        <taxon>Mycobacteriales</taxon>
        <taxon>Corynebacteriaceae</taxon>
        <taxon>Corynebacterium</taxon>
    </lineage>
</organism>
<evidence type="ECO:0000256" key="1">
    <source>
        <dbReference type="SAM" id="MobiDB-lite"/>
    </source>
</evidence>
<keyword evidence="2" id="KW-1133">Transmembrane helix</keyword>
<dbReference type="EMBL" id="CP006841">
    <property type="protein sequence ID" value="ALA68697.1"/>
    <property type="molecule type" value="Genomic_DNA"/>
</dbReference>
<keyword evidence="2" id="KW-0472">Membrane</keyword>
<feature type="compositionally biased region" description="Polar residues" evidence="1">
    <location>
        <begin position="122"/>
        <end position="134"/>
    </location>
</feature>
<sequence length="255" mass="26792">MTSPYEPGNYPDVADSNPWSVPESPQDAQQSQPQQPQVPKPRNNTGLVATATVLGLVLAGLVGVGGGYLLSQDSKSAAPEPSPVAAGQTSSSQSPQAEAGRGSDMPSATPGKSIPAPERAESSAQETSPAQQAPGNFGQRAFKMNRSDIDAAGWIGSTARCSGGFYARVLAETPSGKAVICENSSNRQDRHYIGDFQNISAAPDAYPVENFSAERVIATNEGYRYELTRSDLKVFKGGEQVFSEPVTDWGLLQAG</sequence>
<proteinExistence type="predicted"/>
<keyword evidence="4" id="KW-1185">Reference proteome</keyword>
<name>A0A0K2H3T9_9CORY</name>
<feature type="compositionally biased region" description="Low complexity" evidence="1">
    <location>
        <begin position="22"/>
        <end position="44"/>
    </location>
</feature>
<evidence type="ECO:0000313" key="3">
    <source>
        <dbReference type="EMBL" id="ALA68697.1"/>
    </source>
</evidence>
<evidence type="ECO:0008006" key="5">
    <source>
        <dbReference type="Google" id="ProtNLM"/>
    </source>
</evidence>
<reference evidence="3 4" key="1">
    <citation type="submission" date="2013-10" db="EMBL/GenBank/DDBJ databases">
        <title>Complete genome sequence of Corynebacterium lactis DSM 45799(T), isolated from raw cow milk.</title>
        <authorList>
            <person name="Ruckert C."/>
            <person name="Albersmeier A."/>
            <person name="Lipski A."/>
            <person name="Kalinowski J."/>
        </authorList>
    </citation>
    <scope>NUCLEOTIDE SEQUENCE [LARGE SCALE GENOMIC DNA]</scope>
    <source>
        <strain evidence="3 4">RW2-5</strain>
    </source>
</reference>
<keyword evidence="2" id="KW-0812">Transmembrane</keyword>
<feature type="transmembrane region" description="Helical" evidence="2">
    <location>
        <begin position="47"/>
        <end position="70"/>
    </location>
</feature>
<dbReference type="RefSeq" id="WP_053412877.1">
    <property type="nucleotide sequence ID" value="NZ_CP006841.1"/>
</dbReference>
<feature type="region of interest" description="Disordered" evidence="1">
    <location>
        <begin position="1"/>
        <end position="44"/>
    </location>
</feature>
<protein>
    <recommendedName>
        <fullName evidence="5">Serine/threonine protein kinase</fullName>
    </recommendedName>
</protein>
<dbReference type="PATRIC" id="fig|1408189.4.peg.2162"/>
<evidence type="ECO:0000313" key="4">
    <source>
        <dbReference type="Proteomes" id="UP000058446"/>
    </source>
</evidence>